<feature type="region of interest" description="Disordered" evidence="6">
    <location>
        <begin position="183"/>
        <end position="202"/>
    </location>
</feature>
<gene>
    <name evidence="8" type="ORF">SPLIT_LOCUS6110</name>
</gene>
<evidence type="ECO:0000256" key="5">
    <source>
        <dbReference type="ARBA" id="ARBA00023242"/>
    </source>
</evidence>
<dbReference type="InterPro" id="IPR008906">
    <property type="entry name" value="HATC_C_dom"/>
</dbReference>
<dbReference type="InterPro" id="IPR012337">
    <property type="entry name" value="RNaseH-like_sf"/>
</dbReference>
<evidence type="ECO:0000313" key="8">
    <source>
        <dbReference type="EMBL" id="CAH1640754.1"/>
    </source>
</evidence>
<evidence type="ECO:0000256" key="3">
    <source>
        <dbReference type="ARBA" id="ARBA00022771"/>
    </source>
</evidence>
<evidence type="ECO:0000259" key="7">
    <source>
        <dbReference type="Pfam" id="PF05699"/>
    </source>
</evidence>
<evidence type="ECO:0000256" key="4">
    <source>
        <dbReference type="ARBA" id="ARBA00022833"/>
    </source>
</evidence>
<dbReference type="PANTHER" id="PTHR46481">
    <property type="entry name" value="ZINC FINGER BED DOMAIN-CONTAINING PROTEIN 4"/>
    <property type="match status" value="1"/>
</dbReference>
<proteinExistence type="predicted"/>
<evidence type="ECO:0000256" key="1">
    <source>
        <dbReference type="ARBA" id="ARBA00004123"/>
    </source>
</evidence>
<evidence type="ECO:0000313" key="9">
    <source>
        <dbReference type="Proteomes" id="UP001153321"/>
    </source>
</evidence>
<dbReference type="EMBL" id="LR824552">
    <property type="protein sequence ID" value="CAH1640754.1"/>
    <property type="molecule type" value="Genomic_DNA"/>
</dbReference>
<sequence>MEKLLRYQIQTGVAQPKRLLQAVPTRWNSVFFMLERFLELQEALRSTAGLLDRYILTLSIEEWKICKDLCTILKPLQEVTQQMSGEEYVTGSLIIVYTRVLLTVYENKIPTTIDPDVAISVEIIVGQLKRRLGQIEYSGTFSICSLLDPRYKMHCFIDKSAAEKAKKTLIELVTAEINKKSHDTRSASLQPSTSTSTPSEPIKDGLSIWDNINEMFGDVEQTQFSPQASAITEVQRYLADRLLPIKNEHGKLLDPSDWWRNHQFVYPNLAQLYRNKCCAMSTSVSCERIFSISGNIITERRTRLKSEKVKQLMFLNVNM</sequence>
<name>A0A9P0N418_SPOLI</name>
<reference evidence="8" key="1">
    <citation type="submission" date="2022-02" db="EMBL/GenBank/DDBJ databases">
        <authorList>
            <person name="King R."/>
        </authorList>
    </citation>
    <scope>NUCLEOTIDE SEQUENCE</scope>
</reference>
<feature type="domain" description="HAT C-terminal dimerisation" evidence="7">
    <location>
        <begin position="233"/>
        <end position="319"/>
    </location>
</feature>
<dbReference type="SUPFAM" id="SSF53098">
    <property type="entry name" value="Ribonuclease H-like"/>
    <property type="match status" value="1"/>
</dbReference>
<dbReference type="GO" id="GO:0046983">
    <property type="term" value="F:protein dimerization activity"/>
    <property type="evidence" value="ECO:0007669"/>
    <property type="project" value="InterPro"/>
</dbReference>
<accession>A0A9P0N418</accession>
<feature type="compositionally biased region" description="Low complexity" evidence="6">
    <location>
        <begin position="186"/>
        <end position="200"/>
    </location>
</feature>
<dbReference type="Pfam" id="PF05699">
    <property type="entry name" value="Dimer_Tnp_hAT"/>
    <property type="match status" value="1"/>
</dbReference>
<keyword evidence="2" id="KW-0479">Metal-binding</keyword>
<dbReference type="AlphaFoldDB" id="A0A9P0N418"/>
<protein>
    <recommendedName>
        <fullName evidence="7">HAT C-terminal dimerisation domain-containing protein</fullName>
    </recommendedName>
</protein>
<organism evidence="8 9">
    <name type="scientific">Spodoptera littoralis</name>
    <name type="common">Egyptian cotton leafworm</name>
    <dbReference type="NCBI Taxonomy" id="7109"/>
    <lineage>
        <taxon>Eukaryota</taxon>
        <taxon>Metazoa</taxon>
        <taxon>Ecdysozoa</taxon>
        <taxon>Arthropoda</taxon>
        <taxon>Hexapoda</taxon>
        <taxon>Insecta</taxon>
        <taxon>Pterygota</taxon>
        <taxon>Neoptera</taxon>
        <taxon>Endopterygota</taxon>
        <taxon>Lepidoptera</taxon>
        <taxon>Glossata</taxon>
        <taxon>Ditrysia</taxon>
        <taxon>Noctuoidea</taxon>
        <taxon>Noctuidae</taxon>
        <taxon>Amphipyrinae</taxon>
        <taxon>Spodoptera</taxon>
    </lineage>
</organism>
<dbReference type="PANTHER" id="PTHR46481:SF10">
    <property type="entry name" value="ZINC FINGER BED DOMAIN-CONTAINING PROTEIN 39"/>
    <property type="match status" value="1"/>
</dbReference>
<dbReference type="InterPro" id="IPR052035">
    <property type="entry name" value="ZnF_BED_domain_contain"/>
</dbReference>
<evidence type="ECO:0000256" key="2">
    <source>
        <dbReference type="ARBA" id="ARBA00022723"/>
    </source>
</evidence>
<keyword evidence="3" id="KW-0863">Zinc-finger</keyword>
<keyword evidence="9" id="KW-1185">Reference proteome</keyword>
<dbReference type="GO" id="GO:0005634">
    <property type="term" value="C:nucleus"/>
    <property type="evidence" value="ECO:0007669"/>
    <property type="project" value="UniProtKB-SubCell"/>
</dbReference>
<evidence type="ECO:0000256" key="6">
    <source>
        <dbReference type="SAM" id="MobiDB-lite"/>
    </source>
</evidence>
<keyword evidence="4" id="KW-0862">Zinc</keyword>
<dbReference type="GO" id="GO:0008270">
    <property type="term" value="F:zinc ion binding"/>
    <property type="evidence" value="ECO:0007669"/>
    <property type="project" value="UniProtKB-KW"/>
</dbReference>
<dbReference type="Proteomes" id="UP001153321">
    <property type="component" value="Chromosome 21"/>
</dbReference>
<comment type="subcellular location">
    <subcellularLocation>
        <location evidence="1">Nucleus</location>
    </subcellularLocation>
</comment>
<keyword evidence="5" id="KW-0539">Nucleus</keyword>